<dbReference type="InterPro" id="IPR036388">
    <property type="entry name" value="WH-like_DNA-bd_sf"/>
</dbReference>
<evidence type="ECO:0000259" key="1">
    <source>
        <dbReference type="Pfam" id="PF03551"/>
    </source>
</evidence>
<evidence type="ECO:0000313" key="2">
    <source>
        <dbReference type="EMBL" id="MCC2230637.1"/>
    </source>
</evidence>
<accession>A0AAE3E9R3</accession>
<dbReference type="AlphaFoldDB" id="A0AAE3E9R3"/>
<dbReference type="InterPro" id="IPR052509">
    <property type="entry name" value="Metal_resp_DNA-bind_regulator"/>
</dbReference>
<dbReference type="Pfam" id="PF03551">
    <property type="entry name" value="PadR"/>
    <property type="match status" value="1"/>
</dbReference>
<dbReference type="InterPro" id="IPR005149">
    <property type="entry name" value="Tscrpt_reg_PadR_N"/>
</dbReference>
<proteinExistence type="predicted"/>
<dbReference type="PANTHER" id="PTHR33169:SF14">
    <property type="entry name" value="TRANSCRIPTIONAL REGULATOR RV3488"/>
    <property type="match status" value="1"/>
</dbReference>
<keyword evidence="3" id="KW-1185">Reference proteome</keyword>
<comment type="caution">
    <text evidence="2">The sequence shown here is derived from an EMBL/GenBank/DDBJ whole genome shotgun (WGS) entry which is preliminary data.</text>
</comment>
<organism evidence="2 3">
    <name type="scientific">Hominifimenecus microfluidus</name>
    <dbReference type="NCBI Taxonomy" id="2885348"/>
    <lineage>
        <taxon>Bacteria</taxon>
        <taxon>Bacillati</taxon>
        <taxon>Bacillota</taxon>
        <taxon>Clostridia</taxon>
        <taxon>Lachnospirales</taxon>
        <taxon>Lachnospiraceae</taxon>
        <taxon>Hominifimenecus</taxon>
    </lineage>
</organism>
<gene>
    <name evidence="2" type="ORF">LKD81_06430</name>
</gene>
<dbReference type="RefSeq" id="WP_308453273.1">
    <property type="nucleotide sequence ID" value="NZ_JAJEQR010000014.1"/>
</dbReference>
<dbReference type="EMBL" id="JAJEQR010000014">
    <property type="protein sequence ID" value="MCC2230637.1"/>
    <property type="molecule type" value="Genomic_DNA"/>
</dbReference>
<dbReference type="SUPFAM" id="SSF46785">
    <property type="entry name" value="Winged helix' DNA-binding domain"/>
    <property type="match status" value="1"/>
</dbReference>
<reference evidence="2" key="1">
    <citation type="submission" date="2021-10" db="EMBL/GenBank/DDBJ databases">
        <title>Anaerobic single-cell dispensing facilitates the cultivation of human gut bacteria.</title>
        <authorList>
            <person name="Afrizal A."/>
        </authorList>
    </citation>
    <scope>NUCLEOTIDE SEQUENCE</scope>
    <source>
        <strain evidence="2">CLA-AA-H215</strain>
    </source>
</reference>
<dbReference type="InterPro" id="IPR036390">
    <property type="entry name" value="WH_DNA-bd_sf"/>
</dbReference>
<name>A0AAE3E9R3_9FIRM</name>
<dbReference type="Proteomes" id="UP001198182">
    <property type="component" value="Unassembled WGS sequence"/>
</dbReference>
<dbReference type="Gene3D" id="1.10.10.10">
    <property type="entry name" value="Winged helix-like DNA-binding domain superfamily/Winged helix DNA-binding domain"/>
    <property type="match status" value="1"/>
</dbReference>
<sequence length="109" mass="13320">MANKELFARGATELLVLSVLYRQDMYTYQIKQEIKEQSNDLFNLSESILYSILYKYAKEGYVSEWTQEVKRRIRVYYHLEERGKEYYLHCLEEYKKTSYCLNRLLCDEE</sequence>
<evidence type="ECO:0000313" key="3">
    <source>
        <dbReference type="Proteomes" id="UP001198182"/>
    </source>
</evidence>
<protein>
    <submittedName>
        <fullName evidence="2">PadR family transcriptional regulator</fullName>
    </submittedName>
</protein>
<feature type="domain" description="Transcription regulator PadR N-terminal" evidence="1">
    <location>
        <begin position="16"/>
        <end position="86"/>
    </location>
</feature>
<dbReference type="PANTHER" id="PTHR33169">
    <property type="entry name" value="PADR-FAMILY TRANSCRIPTIONAL REGULATOR"/>
    <property type="match status" value="1"/>
</dbReference>